<reference evidence="6 7" key="1">
    <citation type="journal article" date="2016" name="Mol. Biol. Evol.">
        <title>Comparative Genomics of Early-Diverging Mushroom-Forming Fungi Provides Insights into the Origins of Lignocellulose Decay Capabilities.</title>
        <authorList>
            <person name="Nagy L.G."/>
            <person name="Riley R."/>
            <person name="Tritt A."/>
            <person name="Adam C."/>
            <person name="Daum C."/>
            <person name="Floudas D."/>
            <person name="Sun H."/>
            <person name="Yadav J.S."/>
            <person name="Pangilinan J."/>
            <person name="Larsson K.H."/>
            <person name="Matsuura K."/>
            <person name="Barry K."/>
            <person name="Labutti K."/>
            <person name="Kuo R."/>
            <person name="Ohm R.A."/>
            <person name="Bhattacharya S.S."/>
            <person name="Shirouzu T."/>
            <person name="Yoshinaga Y."/>
            <person name="Martin F.M."/>
            <person name="Grigoriev I.V."/>
            <person name="Hibbett D.S."/>
        </authorList>
    </citation>
    <scope>NUCLEOTIDE SEQUENCE [LARGE SCALE GENOMIC DNA]</scope>
    <source>
        <strain evidence="6 7">HHB12029</strain>
    </source>
</reference>
<dbReference type="PANTHER" id="PTHR42776:SF27">
    <property type="entry name" value="DIPEPTIDYL PEPTIDASE FAMILY MEMBER 6"/>
    <property type="match status" value="1"/>
</dbReference>
<evidence type="ECO:0000256" key="1">
    <source>
        <dbReference type="ARBA" id="ARBA00010040"/>
    </source>
</evidence>
<sequence length="662" mass="72291">MQLPTPMSLAVTPEAIATSDQLLQPVLSPDCTKVLYRVKPLYKAADKEHWTSALWVADVDKAGSARQLTSGLFNDYNAVFSHDSQSLFFLSDRHKAGGKAQIYTLPLTVGGEATPLTNVDLKKGVSSFRLSPDGRYIVYTSADEPSAADEDKERRKDDAIVFSDKKNLAKLRLLRIATRTTVTFNLPSDWHALSFAWSPDGEQLVVCMSQSARLEHMEVPGRYYTVSLREPNAAPNLLMTRLDANGGDLTWLADGTLLEVRYHNQHTVIAAHSVAKLVPTENASQPLYCGVDNDADGIFDLRHDSLFAVPVATGLNTRVDIVDSSGARVGSLYETNDEALGSLDVKRLNDGSYVFACLRSSGPRKEAWNVWAGRTSSATSAVELTKLSAHHSWAEEAQWQTKTEAFTWSARDGTKLEGLISKPTDAGKGPYPTVLIVHGGPYSRDVPALNLSFASWHSFLSGAGFCTISPNYRGSSGRGSAFAETMRGGVGTVDWTDCEDMVDAAVARGIADPKRLGIGGWSQGGFMTAWGVAQSKNKFKAGCMGAGVSDWGSMSEESDMPEFETELGGYAPWNPSQGRTRGDAINHVKGVETAVLILHGEKDERVPVGQATGYFRGLRREGKHPERCELVIYPREPHGFTERTHAEDVLKRVLDHFTTWLT</sequence>
<gene>
    <name evidence="6" type="ORF">EXIGLDRAFT_844860</name>
</gene>
<evidence type="ECO:0000256" key="4">
    <source>
        <dbReference type="ARBA" id="ARBA00032829"/>
    </source>
</evidence>
<dbReference type="Pfam" id="PF00326">
    <property type="entry name" value="Peptidase_S9"/>
    <property type="match status" value="1"/>
</dbReference>
<evidence type="ECO:0000259" key="5">
    <source>
        <dbReference type="Pfam" id="PF00326"/>
    </source>
</evidence>
<dbReference type="InterPro" id="IPR011042">
    <property type="entry name" value="6-blade_b-propeller_TolB-like"/>
</dbReference>
<dbReference type="STRING" id="1314781.A0A165BS00"/>
<dbReference type="GO" id="GO:0004252">
    <property type="term" value="F:serine-type endopeptidase activity"/>
    <property type="evidence" value="ECO:0007669"/>
    <property type="project" value="TreeGrafter"/>
</dbReference>
<dbReference type="SUPFAM" id="SSF53474">
    <property type="entry name" value="alpha/beta-Hydrolases"/>
    <property type="match status" value="1"/>
</dbReference>
<evidence type="ECO:0000256" key="2">
    <source>
        <dbReference type="ARBA" id="ARBA00022801"/>
    </source>
</evidence>
<name>A0A165BS00_EXIGL</name>
<feature type="domain" description="Peptidase S9 prolyl oligopeptidase catalytic" evidence="5">
    <location>
        <begin position="456"/>
        <end position="661"/>
    </location>
</feature>
<dbReference type="Gene3D" id="3.40.50.1820">
    <property type="entry name" value="alpha/beta hydrolase"/>
    <property type="match status" value="1"/>
</dbReference>
<dbReference type="InterPro" id="IPR011659">
    <property type="entry name" value="WD40"/>
</dbReference>
<keyword evidence="3" id="KW-0720">Serine protease</keyword>
<evidence type="ECO:0000313" key="6">
    <source>
        <dbReference type="EMBL" id="KZV81140.1"/>
    </source>
</evidence>
<dbReference type="PANTHER" id="PTHR42776">
    <property type="entry name" value="SERINE PEPTIDASE S9 FAMILY MEMBER"/>
    <property type="match status" value="1"/>
</dbReference>
<dbReference type="InterPro" id="IPR001375">
    <property type="entry name" value="Peptidase_S9_cat"/>
</dbReference>
<dbReference type="EMBL" id="KV426413">
    <property type="protein sequence ID" value="KZV81140.1"/>
    <property type="molecule type" value="Genomic_DNA"/>
</dbReference>
<dbReference type="SUPFAM" id="SSF82171">
    <property type="entry name" value="DPP6 N-terminal domain-like"/>
    <property type="match status" value="1"/>
</dbReference>
<keyword evidence="3" id="KW-0645">Protease</keyword>
<dbReference type="Proteomes" id="UP000077266">
    <property type="component" value="Unassembled WGS sequence"/>
</dbReference>
<dbReference type="Gene3D" id="2.120.10.30">
    <property type="entry name" value="TolB, C-terminal domain"/>
    <property type="match status" value="1"/>
</dbReference>
<keyword evidence="7" id="KW-1185">Reference proteome</keyword>
<dbReference type="InParanoid" id="A0A165BS00"/>
<keyword evidence="2 6" id="KW-0378">Hydrolase</keyword>
<accession>A0A165BS00</accession>
<dbReference type="Pfam" id="PF07676">
    <property type="entry name" value="PD40"/>
    <property type="match status" value="2"/>
</dbReference>
<dbReference type="GO" id="GO:0006508">
    <property type="term" value="P:proteolysis"/>
    <property type="evidence" value="ECO:0007669"/>
    <property type="project" value="InterPro"/>
</dbReference>
<protein>
    <recommendedName>
        <fullName evidence="4">Dipeptidyl-peptidase V</fullName>
    </recommendedName>
</protein>
<evidence type="ECO:0000313" key="7">
    <source>
        <dbReference type="Proteomes" id="UP000077266"/>
    </source>
</evidence>
<proteinExistence type="inferred from homology"/>
<dbReference type="OrthoDB" id="43744at2759"/>
<organism evidence="6 7">
    <name type="scientific">Exidia glandulosa HHB12029</name>
    <dbReference type="NCBI Taxonomy" id="1314781"/>
    <lineage>
        <taxon>Eukaryota</taxon>
        <taxon>Fungi</taxon>
        <taxon>Dikarya</taxon>
        <taxon>Basidiomycota</taxon>
        <taxon>Agaricomycotina</taxon>
        <taxon>Agaricomycetes</taxon>
        <taxon>Auriculariales</taxon>
        <taxon>Exidiaceae</taxon>
        <taxon>Exidia</taxon>
    </lineage>
</organism>
<evidence type="ECO:0000256" key="3">
    <source>
        <dbReference type="ARBA" id="ARBA00022825"/>
    </source>
</evidence>
<dbReference type="InterPro" id="IPR029058">
    <property type="entry name" value="AB_hydrolase_fold"/>
</dbReference>
<comment type="similarity">
    <text evidence="1">Belongs to the peptidase S9C family.</text>
</comment>
<dbReference type="AlphaFoldDB" id="A0A165BS00"/>